<dbReference type="InterPro" id="IPR052788">
    <property type="entry name" value="RING-type_E3_ligase_ATL"/>
</dbReference>
<gene>
    <name evidence="7" type="ORF">GOP47_0022265</name>
</gene>
<dbReference type="InterPro" id="IPR013083">
    <property type="entry name" value="Znf_RING/FYVE/PHD"/>
</dbReference>
<evidence type="ECO:0000313" key="7">
    <source>
        <dbReference type="EMBL" id="KAI5063718.1"/>
    </source>
</evidence>
<dbReference type="PROSITE" id="PS50089">
    <property type="entry name" value="ZF_RING_2"/>
    <property type="match status" value="1"/>
</dbReference>
<evidence type="ECO:0000256" key="3">
    <source>
        <dbReference type="ARBA" id="ARBA00022833"/>
    </source>
</evidence>
<sequence length="199" mass="21857">METSGNYTLAPAPSYHYWQAKLMPGPGSPRYTVLITISLILLLVCALGMHFLIKCALKCSMRRRRNRESMAEMATSAKQTIEGPKIELELLPIAVYGKLSWPAPTAAAAGPCPPPPPPPPLSPCLRERESQCPICLSEFRHGEKMRVLPLCSHGFHLTCIDAWLSSNPSCPICRFDLTTLPCLHHSNVKPNTLAGPNQC</sequence>
<keyword evidence="5" id="KW-0472">Membrane</keyword>
<dbReference type="PANTHER" id="PTHR45798">
    <property type="entry name" value="RING-H2 FINGER PROTEIN ATL61-RELATED-RELATED"/>
    <property type="match status" value="1"/>
</dbReference>
<name>A0A9D4U924_ADICA</name>
<dbReference type="AlphaFoldDB" id="A0A9D4U924"/>
<feature type="transmembrane region" description="Helical" evidence="5">
    <location>
        <begin position="31"/>
        <end position="57"/>
    </location>
</feature>
<keyword evidence="3" id="KW-0862">Zinc</keyword>
<dbReference type="Gene3D" id="3.30.40.10">
    <property type="entry name" value="Zinc/RING finger domain, C3HC4 (zinc finger)"/>
    <property type="match status" value="1"/>
</dbReference>
<dbReference type="PANTHER" id="PTHR45798:SF58">
    <property type="entry name" value="RING-H2 FINGER PROTEIN ATL79"/>
    <property type="match status" value="1"/>
</dbReference>
<dbReference type="GO" id="GO:0008270">
    <property type="term" value="F:zinc ion binding"/>
    <property type="evidence" value="ECO:0007669"/>
    <property type="project" value="UniProtKB-KW"/>
</dbReference>
<dbReference type="InterPro" id="IPR001841">
    <property type="entry name" value="Znf_RING"/>
</dbReference>
<dbReference type="EMBL" id="JABFUD020000021">
    <property type="protein sequence ID" value="KAI5063718.1"/>
    <property type="molecule type" value="Genomic_DNA"/>
</dbReference>
<dbReference type="Pfam" id="PF13639">
    <property type="entry name" value="zf-RING_2"/>
    <property type="match status" value="1"/>
</dbReference>
<evidence type="ECO:0000256" key="2">
    <source>
        <dbReference type="ARBA" id="ARBA00022771"/>
    </source>
</evidence>
<keyword evidence="5" id="KW-0812">Transmembrane</keyword>
<keyword evidence="8" id="KW-1185">Reference proteome</keyword>
<reference evidence="7" key="1">
    <citation type="submission" date="2021-01" db="EMBL/GenBank/DDBJ databases">
        <title>Adiantum capillus-veneris genome.</title>
        <authorList>
            <person name="Fang Y."/>
            <person name="Liao Q."/>
        </authorList>
    </citation>
    <scope>NUCLEOTIDE SEQUENCE</scope>
    <source>
        <strain evidence="7">H3</strain>
        <tissue evidence="7">Leaf</tissue>
    </source>
</reference>
<evidence type="ECO:0000259" key="6">
    <source>
        <dbReference type="PROSITE" id="PS50089"/>
    </source>
</evidence>
<evidence type="ECO:0000256" key="5">
    <source>
        <dbReference type="SAM" id="Phobius"/>
    </source>
</evidence>
<dbReference type="CDD" id="cd16461">
    <property type="entry name" value="RING-H2_EL5-like"/>
    <property type="match status" value="1"/>
</dbReference>
<evidence type="ECO:0000256" key="1">
    <source>
        <dbReference type="ARBA" id="ARBA00022723"/>
    </source>
</evidence>
<organism evidence="7 8">
    <name type="scientific">Adiantum capillus-veneris</name>
    <name type="common">Maidenhair fern</name>
    <dbReference type="NCBI Taxonomy" id="13818"/>
    <lineage>
        <taxon>Eukaryota</taxon>
        <taxon>Viridiplantae</taxon>
        <taxon>Streptophyta</taxon>
        <taxon>Embryophyta</taxon>
        <taxon>Tracheophyta</taxon>
        <taxon>Polypodiopsida</taxon>
        <taxon>Polypodiidae</taxon>
        <taxon>Polypodiales</taxon>
        <taxon>Pteridineae</taxon>
        <taxon>Pteridaceae</taxon>
        <taxon>Vittarioideae</taxon>
        <taxon>Adiantum</taxon>
    </lineage>
</organism>
<comment type="caution">
    <text evidence="7">The sequence shown here is derived from an EMBL/GenBank/DDBJ whole genome shotgun (WGS) entry which is preliminary data.</text>
</comment>
<dbReference type="SMART" id="SM00184">
    <property type="entry name" value="RING"/>
    <property type="match status" value="1"/>
</dbReference>
<evidence type="ECO:0000256" key="4">
    <source>
        <dbReference type="PROSITE-ProRule" id="PRU00175"/>
    </source>
</evidence>
<feature type="domain" description="RING-type" evidence="6">
    <location>
        <begin position="132"/>
        <end position="174"/>
    </location>
</feature>
<keyword evidence="1" id="KW-0479">Metal-binding</keyword>
<keyword evidence="5" id="KW-1133">Transmembrane helix</keyword>
<dbReference type="OrthoDB" id="8062037at2759"/>
<proteinExistence type="predicted"/>
<dbReference type="SUPFAM" id="SSF57850">
    <property type="entry name" value="RING/U-box"/>
    <property type="match status" value="1"/>
</dbReference>
<protein>
    <recommendedName>
        <fullName evidence="6">RING-type domain-containing protein</fullName>
    </recommendedName>
</protein>
<accession>A0A9D4U924</accession>
<dbReference type="Proteomes" id="UP000886520">
    <property type="component" value="Chromosome 21"/>
</dbReference>
<keyword evidence="2 4" id="KW-0863">Zinc-finger</keyword>
<evidence type="ECO:0000313" key="8">
    <source>
        <dbReference type="Proteomes" id="UP000886520"/>
    </source>
</evidence>